<dbReference type="InterPro" id="IPR052075">
    <property type="entry name" value="Heme_exporter_D"/>
</dbReference>
<gene>
    <name evidence="13" type="primary">ccmD</name>
    <name evidence="13" type="ORF">R0137_12425</name>
</gene>
<keyword evidence="7 12" id="KW-0997">Cell inner membrane</keyword>
<evidence type="ECO:0000256" key="7">
    <source>
        <dbReference type="ARBA" id="ARBA00022519"/>
    </source>
</evidence>
<evidence type="ECO:0000313" key="14">
    <source>
        <dbReference type="Proteomes" id="UP001626549"/>
    </source>
</evidence>
<dbReference type="RefSeq" id="WP_407326729.1">
    <property type="nucleotide sequence ID" value="NZ_CP136865.1"/>
</dbReference>
<evidence type="ECO:0000256" key="12">
    <source>
        <dbReference type="RuleBase" id="RU363101"/>
    </source>
</evidence>
<dbReference type="Pfam" id="PF04995">
    <property type="entry name" value="CcmD"/>
    <property type="match status" value="1"/>
</dbReference>
<comment type="similarity">
    <text evidence="3 12">Belongs to the CcmD/CycX/HelD family.</text>
</comment>
<evidence type="ECO:0000256" key="11">
    <source>
        <dbReference type="ARBA" id="ARBA00023136"/>
    </source>
</evidence>
<keyword evidence="14" id="KW-1185">Reference proteome</keyword>
<name>A0ABZ0I941_9GAMM</name>
<evidence type="ECO:0000256" key="6">
    <source>
        <dbReference type="ARBA" id="ARBA00022475"/>
    </source>
</evidence>
<evidence type="ECO:0000256" key="8">
    <source>
        <dbReference type="ARBA" id="ARBA00022692"/>
    </source>
</evidence>
<evidence type="ECO:0000256" key="5">
    <source>
        <dbReference type="ARBA" id="ARBA00022448"/>
    </source>
</evidence>
<proteinExistence type="inferred from homology"/>
<organism evidence="13 14">
    <name type="scientific">Congregibacter brevis</name>
    <dbReference type="NCBI Taxonomy" id="3081201"/>
    <lineage>
        <taxon>Bacteria</taxon>
        <taxon>Pseudomonadati</taxon>
        <taxon>Pseudomonadota</taxon>
        <taxon>Gammaproteobacteria</taxon>
        <taxon>Cellvibrionales</taxon>
        <taxon>Halieaceae</taxon>
        <taxon>Congregibacter</taxon>
    </lineage>
</organism>
<reference evidence="13 14" key="1">
    <citation type="submission" date="2023-10" db="EMBL/GenBank/DDBJ databases">
        <title>Two novel species belonging to the OM43/NOR5 clade.</title>
        <authorList>
            <person name="Park M."/>
        </authorList>
    </citation>
    <scope>NUCLEOTIDE SEQUENCE [LARGE SCALE GENOMIC DNA]</scope>
    <source>
        <strain evidence="13 14">IMCC45268</strain>
    </source>
</reference>
<feature type="transmembrane region" description="Helical" evidence="12">
    <location>
        <begin position="20"/>
        <end position="39"/>
    </location>
</feature>
<evidence type="ECO:0000256" key="2">
    <source>
        <dbReference type="ARBA" id="ARBA00004377"/>
    </source>
</evidence>
<evidence type="ECO:0000256" key="9">
    <source>
        <dbReference type="ARBA" id="ARBA00022748"/>
    </source>
</evidence>
<comment type="function">
    <text evidence="1 12">Required for the export of heme to the periplasm for the biogenesis of c-type cytochromes.</text>
</comment>
<evidence type="ECO:0000256" key="10">
    <source>
        <dbReference type="ARBA" id="ARBA00022989"/>
    </source>
</evidence>
<evidence type="ECO:0000256" key="4">
    <source>
        <dbReference type="ARBA" id="ARBA00016461"/>
    </source>
</evidence>
<keyword evidence="6 12" id="KW-1003">Cell membrane</keyword>
<keyword evidence="8 12" id="KW-0812">Transmembrane</keyword>
<sequence>MYFDSVSAALVMDGHGPYVWAAYGLSLAVIALLIVAPVLRKRRLLRELRGEYRRQQQSESASSVELS</sequence>
<keyword evidence="9 12" id="KW-0201">Cytochrome c-type biogenesis</keyword>
<dbReference type="PANTHER" id="PTHR37531:SF1">
    <property type="entry name" value="HEME EXPORTER PROTEIN D"/>
    <property type="match status" value="1"/>
</dbReference>
<dbReference type="PANTHER" id="PTHR37531">
    <property type="entry name" value="HEME EXPORTER PROTEIN D"/>
    <property type="match status" value="1"/>
</dbReference>
<keyword evidence="5 12" id="KW-0813">Transport</keyword>
<keyword evidence="11 12" id="KW-0472">Membrane</keyword>
<dbReference type="NCBIfam" id="TIGR03141">
    <property type="entry name" value="cytochro_ccmD"/>
    <property type="match status" value="1"/>
</dbReference>
<evidence type="ECO:0000256" key="1">
    <source>
        <dbReference type="ARBA" id="ARBA00002442"/>
    </source>
</evidence>
<dbReference type="EMBL" id="CP136865">
    <property type="protein sequence ID" value="WOJ96042.1"/>
    <property type="molecule type" value="Genomic_DNA"/>
</dbReference>
<evidence type="ECO:0000256" key="3">
    <source>
        <dbReference type="ARBA" id="ARBA00008741"/>
    </source>
</evidence>
<evidence type="ECO:0000313" key="13">
    <source>
        <dbReference type="EMBL" id="WOJ96042.1"/>
    </source>
</evidence>
<comment type="subcellular location">
    <subcellularLocation>
        <location evidence="2 12">Cell inner membrane</location>
        <topology evidence="2 12">Single-pass membrane protein</topology>
    </subcellularLocation>
</comment>
<accession>A0ABZ0I941</accession>
<protein>
    <recommendedName>
        <fullName evidence="4 12">Heme exporter protein D</fullName>
    </recommendedName>
</protein>
<dbReference type="InterPro" id="IPR007078">
    <property type="entry name" value="Haem_export_protD_CcmD"/>
</dbReference>
<keyword evidence="10 12" id="KW-1133">Transmembrane helix</keyword>
<dbReference type="Proteomes" id="UP001626549">
    <property type="component" value="Chromosome"/>
</dbReference>